<dbReference type="AlphaFoldDB" id="A0A068RHP8"/>
<comment type="caution">
    <text evidence="1">The sequence shown here is derived from an EMBL/GenBank/DDBJ whole genome shotgun (WGS) entry which is preliminary data.</text>
</comment>
<dbReference type="Proteomes" id="UP000027586">
    <property type="component" value="Unassembled WGS sequence"/>
</dbReference>
<dbReference type="EMBL" id="CBTN010000003">
    <property type="protein sequence ID" value="CDH49245.1"/>
    <property type="molecule type" value="Genomic_DNA"/>
</dbReference>
<dbReference type="VEuPathDB" id="FungiDB:LCOR_00996.1"/>
<gene>
    <name evidence="1" type="ORF">LCOR_00996.1</name>
</gene>
<evidence type="ECO:0000313" key="1">
    <source>
        <dbReference type="EMBL" id="CDH49245.1"/>
    </source>
</evidence>
<reference evidence="1" key="1">
    <citation type="submission" date="2013-08" db="EMBL/GenBank/DDBJ databases">
        <title>Gene expansion shapes genome architecture in the human pathogen Lichtheimia corymbifera: an evolutionary genomics analysis in the ancient terrestrial Mucorales (Mucoromycotina).</title>
        <authorList>
            <person name="Schwartze V.U."/>
            <person name="Winter S."/>
            <person name="Shelest E."/>
            <person name="Marcet-Houben M."/>
            <person name="Horn F."/>
            <person name="Wehner S."/>
            <person name="Hoffmann K."/>
            <person name="Riege K."/>
            <person name="Sammeth M."/>
            <person name="Nowrousian M."/>
            <person name="Valiante V."/>
            <person name="Linde J."/>
            <person name="Jacobsen I.D."/>
            <person name="Marz M."/>
            <person name="Brakhage A.A."/>
            <person name="Gabaldon T."/>
            <person name="Bocker S."/>
            <person name="Voigt K."/>
        </authorList>
    </citation>
    <scope>NUCLEOTIDE SEQUENCE [LARGE SCALE GENOMIC DNA]</scope>
    <source>
        <strain evidence="1">FSU 9682</strain>
    </source>
</reference>
<organism evidence="1 2">
    <name type="scientific">Lichtheimia corymbifera JMRC:FSU:9682</name>
    <dbReference type="NCBI Taxonomy" id="1263082"/>
    <lineage>
        <taxon>Eukaryota</taxon>
        <taxon>Fungi</taxon>
        <taxon>Fungi incertae sedis</taxon>
        <taxon>Mucoromycota</taxon>
        <taxon>Mucoromycotina</taxon>
        <taxon>Mucoromycetes</taxon>
        <taxon>Mucorales</taxon>
        <taxon>Lichtheimiaceae</taxon>
        <taxon>Lichtheimia</taxon>
    </lineage>
</organism>
<accession>A0A068RHP8</accession>
<name>A0A068RHP8_9FUNG</name>
<keyword evidence="2" id="KW-1185">Reference proteome</keyword>
<evidence type="ECO:0000313" key="2">
    <source>
        <dbReference type="Proteomes" id="UP000027586"/>
    </source>
</evidence>
<proteinExistence type="predicted"/>
<sequence length="73" mass="8179">MRLAQDETGVGNEYPVSLYNIQLSPAYHSAASSASVKLISWYKRFINELQVLHNDLVDHVEIMGAENTVMTVI</sequence>
<protein>
    <submittedName>
        <fullName evidence="1">Uncharacterized protein</fullName>
    </submittedName>
</protein>